<evidence type="ECO:0000259" key="3">
    <source>
        <dbReference type="Pfam" id="PF01757"/>
    </source>
</evidence>
<keyword evidence="4" id="KW-0012">Acyltransferase</keyword>
<comment type="caution">
    <text evidence="4">The sequence shown here is derived from an EMBL/GenBank/DDBJ whole genome shotgun (WGS) entry which is preliminary data.</text>
</comment>
<dbReference type="Proteomes" id="UP001500063">
    <property type="component" value="Unassembled WGS sequence"/>
</dbReference>
<organism evidence="4 5">
    <name type="scientific">Streptomyces blastmyceticus</name>
    <dbReference type="NCBI Taxonomy" id="68180"/>
    <lineage>
        <taxon>Bacteria</taxon>
        <taxon>Bacillati</taxon>
        <taxon>Actinomycetota</taxon>
        <taxon>Actinomycetes</taxon>
        <taxon>Kitasatosporales</taxon>
        <taxon>Streptomycetaceae</taxon>
        <taxon>Streptomyces</taxon>
    </lineage>
</organism>
<dbReference type="EMBL" id="BAAABW010000024">
    <property type="protein sequence ID" value="GAA0360932.1"/>
    <property type="molecule type" value="Genomic_DNA"/>
</dbReference>
<feature type="compositionally biased region" description="Basic and acidic residues" evidence="1">
    <location>
        <begin position="381"/>
        <end position="390"/>
    </location>
</feature>
<feature type="transmembrane region" description="Helical" evidence="2">
    <location>
        <begin position="269"/>
        <end position="289"/>
    </location>
</feature>
<feature type="domain" description="Acyltransferase 3" evidence="3">
    <location>
        <begin position="18"/>
        <end position="347"/>
    </location>
</feature>
<dbReference type="Pfam" id="PF01757">
    <property type="entry name" value="Acyl_transf_3"/>
    <property type="match status" value="1"/>
</dbReference>
<feature type="transmembrane region" description="Helical" evidence="2">
    <location>
        <begin position="102"/>
        <end position="124"/>
    </location>
</feature>
<evidence type="ECO:0000313" key="5">
    <source>
        <dbReference type="Proteomes" id="UP001500063"/>
    </source>
</evidence>
<reference evidence="4 5" key="1">
    <citation type="journal article" date="2019" name="Int. J. Syst. Evol. Microbiol.">
        <title>The Global Catalogue of Microorganisms (GCM) 10K type strain sequencing project: providing services to taxonomists for standard genome sequencing and annotation.</title>
        <authorList>
            <consortium name="The Broad Institute Genomics Platform"/>
            <consortium name="The Broad Institute Genome Sequencing Center for Infectious Disease"/>
            <person name="Wu L."/>
            <person name="Ma J."/>
        </authorList>
    </citation>
    <scope>NUCLEOTIDE SEQUENCE [LARGE SCALE GENOMIC DNA]</scope>
    <source>
        <strain evidence="4 5">JCM 4565</strain>
    </source>
</reference>
<evidence type="ECO:0000313" key="4">
    <source>
        <dbReference type="EMBL" id="GAA0360932.1"/>
    </source>
</evidence>
<feature type="transmembrane region" description="Helical" evidence="2">
    <location>
        <begin position="144"/>
        <end position="163"/>
    </location>
</feature>
<feature type="transmembrane region" description="Helical" evidence="2">
    <location>
        <begin position="175"/>
        <end position="196"/>
    </location>
</feature>
<feature type="transmembrane region" description="Helical" evidence="2">
    <location>
        <begin position="216"/>
        <end position="237"/>
    </location>
</feature>
<keyword evidence="2" id="KW-1133">Transmembrane helix</keyword>
<keyword evidence="5" id="KW-1185">Reference proteome</keyword>
<keyword evidence="2" id="KW-0472">Membrane</keyword>
<dbReference type="PANTHER" id="PTHR23028">
    <property type="entry name" value="ACETYLTRANSFERASE"/>
    <property type="match status" value="1"/>
</dbReference>
<evidence type="ECO:0000256" key="2">
    <source>
        <dbReference type="SAM" id="Phobius"/>
    </source>
</evidence>
<proteinExistence type="predicted"/>
<feature type="transmembrane region" description="Helical" evidence="2">
    <location>
        <begin position="21"/>
        <end position="41"/>
    </location>
</feature>
<gene>
    <name evidence="4" type="ORF">GCM10010319_43030</name>
</gene>
<feature type="region of interest" description="Disordered" evidence="1">
    <location>
        <begin position="369"/>
        <end position="390"/>
    </location>
</feature>
<evidence type="ECO:0000256" key="1">
    <source>
        <dbReference type="SAM" id="MobiDB-lite"/>
    </source>
</evidence>
<dbReference type="InterPro" id="IPR002656">
    <property type="entry name" value="Acyl_transf_3_dom"/>
</dbReference>
<protein>
    <submittedName>
        <fullName evidence="4">Acyltransferase</fullName>
    </submittedName>
</protein>
<dbReference type="PANTHER" id="PTHR23028:SF53">
    <property type="entry name" value="ACYL_TRANSF_3 DOMAIN-CONTAINING PROTEIN"/>
    <property type="match status" value="1"/>
</dbReference>
<keyword evidence="4" id="KW-0808">Transferase</keyword>
<feature type="transmembrane region" description="Helical" evidence="2">
    <location>
        <begin position="244"/>
        <end position="263"/>
    </location>
</feature>
<keyword evidence="2" id="KW-0812">Transmembrane</keyword>
<accession>A0ABN0XCV0</accession>
<dbReference type="InterPro" id="IPR050879">
    <property type="entry name" value="Acyltransferase_3"/>
</dbReference>
<feature type="transmembrane region" description="Helical" evidence="2">
    <location>
        <begin position="331"/>
        <end position="358"/>
    </location>
</feature>
<feature type="transmembrane region" description="Helical" evidence="2">
    <location>
        <begin position="301"/>
        <end position="319"/>
    </location>
</feature>
<feature type="transmembrane region" description="Helical" evidence="2">
    <location>
        <begin position="61"/>
        <end position="81"/>
    </location>
</feature>
<sequence>MQELPTPAAGSRPPKLPSLTGLRFFAAALVFCFHTSLPKMLRVFEDDGVAHGYARAFAKAGWVGVSFFFILSGFVLAWSARPRDSLGGFYRRRLLKIYPNHVVTWALTMVLFAASTTGPAVWLPNLLLLHSWIPDLDTFVSVNQPSWSLCSELLFYLLFPVLWRLVRRIPAHRLWWWAAATVAGLVVCQLAVDFLVPGTPRLAEWPLSEWQWWLSYNIPPLRLFEFVLGMLMARILLSGRWLPLGLAPAFALTAAGYGLALVVPWQYGLNVATIVPLALLVTAVAAADVKGSRTLLRGRTMVWLGEISFAFYLTHYIVLVELRRLLDGRLFSTPAAIGVLVGAFLLAQFTGWLLYACVERPVMRRWGRARPKGPLPPARTTETREPEPAR</sequence>
<dbReference type="GO" id="GO:0016746">
    <property type="term" value="F:acyltransferase activity"/>
    <property type="evidence" value="ECO:0007669"/>
    <property type="project" value="UniProtKB-KW"/>
</dbReference>
<name>A0ABN0XCV0_9ACTN</name>